<feature type="compositionally biased region" description="Basic and acidic residues" evidence="1">
    <location>
        <begin position="134"/>
        <end position="148"/>
    </location>
</feature>
<evidence type="ECO:0000313" key="3">
    <source>
        <dbReference type="Proteomes" id="UP001058660"/>
    </source>
</evidence>
<proteinExistence type="predicted"/>
<evidence type="ECO:0000313" key="2">
    <source>
        <dbReference type="EMBL" id="UVK59024.1"/>
    </source>
</evidence>
<reference evidence="2" key="1">
    <citation type="submission" date="2022-07" db="EMBL/GenBank/DDBJ databases">
        <authorList>
            <person name="Torres-Arroyo K.M."/>
            <person name="Cardona-Perez A.V."/>
            <person name="Cruz-Vazquez C.O."/>
            <person name="Davila-Rivera B.E."/>
            <person name="Flores-Rivera E.M."/>
            <person name="Morales-Rodriguez J."/>
            <person name="Ramirez-Renta G.M."/>
            <person name="Ramos-Rodriguez C.M."/>
            <person name="Rodriguez-Rivera J.M."/>
            <person name="Toledo-Marrero N."/>
            <person name="Velazquez-Nunez L.D."/>
            <person name="Velez-Alicea A.S."/>
            <person name="Vazquez E."/>
            <person name="Balish M.F."/>
            <person name="Garlena R.A."/>
            <person name="Russell D.A."/>
            <person name="Jacobs-Sera D."/>
            <person name="Hatfull G.F."/>
        </authorList>
    </citation>
    <scope>NUCLEOTIDE SEQUENCE</scope>
</reference>
<name>A0A9E7QAG5_9CAUD</name>
<feature type="region of interest" description="Disordered" evidence="1">
    <location>
        <begin position="55"/>
        <end position="83"/>
    </location>
</feature>
<keyword evidence="3" id="KW-1185">Reference proteome</keyword>
<gene>
    <name evidence="2" type="primary">5</name>
    <name evidence="2" type="ORF">SEA_CEN1621_5</name>
</gene>
<dbReference type="Proteomes" id="UP001058660">
    <property type="component" value="Segment"/>
</dbReference>
<evidence type="ECO:0000256" key="1">
    <source>
        <dbReference type="SAM" id="MobiDB-lite"/>
    </source>
</evidence>
<feature type="region of interest" description="Disordered" evidence="1">
    <location>
        <begin position="128"/>
        <end position="189"/>
    </location>
</feature>
<feature type="region of interest" description="Disordered" evidence="1">
    <location>
        <begin position="1"/>
        <end position="26"/>
    </location>
</feature>
<dbReference type="EMBL" id="ON970568">
    <property type="protein sequence ID" value="UVK59024.1"/>
    <property type="molecule type" value="Genomic_DNA"/>
</dbReference>
<sequence>MTDNKPDTPAAKPADNGTPPWGDDFNAETAWTLIQNLRGELKTVKTERTTFKNERDALSQKVEEHENAGKSAEELKAAAEKKAADDLAAARRELWIERALRKHGVPEELVEFLSGDDEEAILAKAEKLAGLGQKSDKSDADDAADKGGDASGDAGTPQKNSRPASGLTPGHGGDDPEPLDLDALVLASR</sequence>
<protein>
    <submittedName>
        <fullName evidence="2">Scaffolding protein</fullName>
    </submittedName>
</protein>
<organism evidence="2 3">
    <name type="scientific">Microbacterium phage Cen1621</name>
    <dbReference type="NCBI Taxonomy" id="2965191"/>
    <lineage>
        <taxon>Viruses</taxon>
        <taxon>Duplodnaviria</taxon>
        <taxon>Heunggongvirae</taxon>
        <taxon>Uroviricota</taxon>
        <taxon>Caudoviricetes</taxon>
        <taxon>Casidaviridae</taxon>
        <taxon>Cenunavirus</taxon>
        <taxon>Cenunavirus Cen1621</taxon>
    </lineage>
</organism>
<accession>A0A9E7QAG5</accession>